<dbReference type="PANTHER" id="PTHR43713">
    <property type="entry name" value="GLUTAMATE-1-SEMIALDEHYDE 2,1-AMINOMUTASE"/>
    <property type="match status" value="1"/>
</dbReference>
<protein>
    <submittedName>
        <fullName evidence="4">Aminotransferase class III-fold pyridoxal phosphate-dependent enzyme</fullName>
    </submittedName>
</protein>
<keyword evidence="4" id="KW-0032">Aminotransferase</keyword>
<comment type="cofactor">
    <cofactor evidence="1">
        <name>pyridoxal 5'-phosphate</name>
        <dbReference type="ChEBI" id="CHEBI:597326"/>
    </cofactor>
</comment>
<dbReference type="AlphaFoldDB" id="A0A6P2BNG1"/>
<gene>
    <name evidence="4" type="ORF">EAS64_38035</name>
</gene>
<dbReference type="Pfam" id="PF00202">
    <property type="entry name" value="Aminotran_3"/>
    <property type="match status" value="1"/>
</dbReference>
<dbReference type="InterPro" id="IPR015421">
    <property type="entry name" value="PyrdxlP-dep_Trfase_major"/>
</dbReference>
<dbReference type="RefSeq" id="WP_145861235.1">
    <property type="nucleotide sequence ID" value="NZ_RPFW01000009.1"/>
</dbReference>
<organism evidence="4 5">
    <name type="scientific">Trebonia kvetii</name>
    <dbReference type="NCBI Taxonomy" id="2480626"/>
    <lineage>
        <taxon>Bacteria</taxon>
        <taxon>Bacillati</taxon>
        <taxon>Actinomycetota</taxon>
        <taxon>Actinomycetes</taxon>
        <taxon>Streptosporangiales</taxon>
        <taxon>Treboniaceae</taxon>
        <taxon>Trebonia</taxon>
    </lineage>
</organism>
<dbReference type="InterPro" id="IPR005814">
    <property type="entry name" value="Aminotrans_3"/>
</dbReference>
<dbReference type="GO" id="GO:0030170">
    <property type="term" value="F:pyridoxal phosphate binding"/>
    <property type="evidence" value="ECO:0007669"/>
    <property type="project" value="InterPro"/>
</dbReference>
<dbReference type="GO" id="GO:0008483">
    <property type="term" value="F:transaminase activity"/>
    <property type="evidence" value="ECO:0007669"/>
    <property type="project" value="UniProtKB-KW"/>
</dbReference>
<dbReference type="EMBL" id="RPFW01000009">
    <property type="protein sequence ID" value="TVZ00428.1"/>
    <property type="molecule type" value="Genomic_DNA"/>
</dbReference>
<dbReference type="SUPFAM" id="SSF53383">
    <property type="entry name" value="PLP-dependent transferases"/>
    <property type="match status" value="1"/>
</dbReference>
<evidence type="ECO:0000256" key="2">
    <source>
        <dbReference type="ARBA" id="ARBA00022898"/>
    </source>
</evidence>
<comment type="caution">
    <text evidence="4">The sequence shown here is derived from an EMBL/GenBank/DDBJ whole genome shotgun (WGS) entry which is preliminary data.</text>
</comment>
<dbReference type="Gene3D" id="3.40.640.10">
    <property type="entry name" value="Type I PLP-dependent aspartate aminotransferase-like (Major domain)"/>
    <property type="match status" value="1"/>
</dbReference>
<keyword evidence="5" id="KW-1185">Reference proteome</keyword>
<dbReference type="InterPro" id="IPR015422">
    <property type="entry name" value="PyrdxlP-dep_Trfase_small"/>
</dbReference>
<dbReference type="InterPro" id="IPR015424">
    <property type="entry name" value="PyrdxlP-dep_Trfase"/>
</dbReference>
<evidence type="ECO:0000256" key="3">
    <source>
        <dbReference type="RuleBase" id="RU003560"/>
    </source>
</evidence>
<dbReference type="NCBIfam" id="NF005453">
    <property type="entry name" value="PRK07046.1"/>
    <property type="match status" value="1"/>
</dbReference>
<dbReference type="PANTHER" id="PTHR43713:SF3">
    <property type="entry name" value="GLUTAMATE-1-SEMIALDEHYDE 2,1-AMINOMUTASE 1, CHLOROPLASTIC-RELATED"/>
    <property type="match status" value="1"/>
</dbReference>
<evidence type="ECO:0000256" key="1">
    <source>
        <dbReference type="ARBA" id="ARBA00001933"/>
    </source>
</evidence>
<comment type="similarity">
    <text evidence="3">Belongs to the class-III pyridoxal-phosphate-dependent aminotransferase family.</text>
</comment>
<name>A0A6P2BNG1_9ACTN</name>
<keyword evidence="4" id="KW-0808">Transferase</keyword>
<dbReference type="Gene3D" id="3.90.1150.10">
    <property type="entry name" value="Aspartate Aminotransferase, domain 1"/>
    <property type="match status" value="1"/>
</dbReference>
<proteinExistence type="inferred from homology"/>
<accession>A0A6P2BNG1</accession>
<dbReference type="OrthoDB" id="9801052at2"/>
<reference evidence="4 5" key="1">
    <citation type="submission" date="2018-11" db="EMBL/GenBank/DDBJ databases">
        <title>Trebonia kvetii gen.nov., sp.nov., a novel acidophilic actinobacterium, and proposal of the new actinobacterial family Treboniaceae fam. nov.</title>
        <authorList>
            <person name="Rapoport D."/>
            <person name="Sagova-Mareckova M."/>
            <person name="Sedlacek I."/>
            <person name="Provaznik J."/>
            <person name="Kralova S."/>
            <person name="Pavlinic D."/>
            <person name="Benes V."/>
            <person name="Kopecky J."/>
        </authorList>
    </citation>
    <scope>NUCLEOTIDE SEQUENCE [LARGE SCALE GENOMIC DNA]</scope>
    <source>
        <strain evidence="4 5">15Tr583</strain>
    </source>
</reference>
<evidence type="ECO:0000313" key="5">
    <source>
        <dbReference type="Proteomes" id="UP000460272"/>
    </source>
</evidence>
<dbReference type="Proteomes" id="UP000460272">
    <property type="component" value="Unassembled WGS sequence"/>
</dbReference>
<sequence>MGGPGVNQAKVEALAVAEDQRFRDDRPRSMEATSRATRTMPRGVPMSWMEELYDHPPLWVSHGAGSRFWDLDGHEYVDMYVADMSAFCGHAPAPVVRAVCERMEAGNQFLLPSADALVVAEALAARYGMTKWQFTLSATQANTEVVRVARARTGREKLLVFDGKYHGHLEPTLGVAEDGRVMPEYTGLPAEVTANLRIVPFNDLDAVERALAPGDVALLLTEPAMTNAGFLLPDPGFHDGLRELTRRHGTLLAIDETHTLVTAYGGLTTEWGLEPDLLTVGKSIAGGVPLGAYGMTEDVASTLRPPADGAAVSGISYDEVATGGTLFANALSMAAARAALTEVLTPEAFTTTASLGGKLAAGLRAHIDRAGLPWSVSAHGSHAFYFFSPQPPRDARGARDTDDPGLRALIRLFLANRGVWESGWWLGPTVSVAHTPQDLQVYLDAVGEFTQALA</sequence>
<evidence type="ECO:0000313" key="4">
    <source>
        <dbReference type="EMBL" id="TVZ00428.1"/>
    </source>
</evidence>
<keyword evidence="2 3" id="KW-0663">Pyridoxal phosphate</keyword>